<evidence type="ECO:0000313" key="2">
    <source>
        <dbReference type="EMBL" id="AGL02349.1"/>
    </source>
</evidence>
<name>R4KIA7_9FIRM</name>
<keyword evidence="1" id="KW-0472">Membrane</keyword>
<proteinExistence type="predicted"/>
<reference evidence="2 3" key="1">
    <citation type="submission" date="2012-01" db="EMBL/GenBank/DDBJ databases">
        <title>Complete sequence of Desulfotomaculum gibsoniae DSM 7213.</title>
        <authorList>
            <consortium name="US DOE Joint Genome Institute"/>
            <person name="Lucas S."/>
            <person name="Han J."/>
            <person name="Lapidus A."/>
            <person name="Cheng J.-F."/>
            <person name="Goodwin L."/>
            <person name="Pitluck S."/>
            <person name="Peters L."/>
            <person name="Ovchinnikova G."/>
            <person name="Teshima H."/>
            <person name="Detter J.C."/>
            <person name="Han C."/>
            <person name="Tapia R."/>
            <person name="Land M."/>
            <person name="Hauser L."/>
            <person name="Kyrpides N."/>
            <person name="Ivanova N."/>
            <person name="Pagani I."/>
            <person name="Parshina S."/>
            <person name="Plugge C."/>
            <person name="Muyzer G."/>
            <person name="Kuever J."/>
            <person name="Ivanova A."/>
            <person name="Nazina T."/>
            <person name="Klenk H.-P."/>
            <person name="Brambilla E."/>
            <person name="Spring S."/>
            <person name="Stams A.F."/>
            <person name="Woyke T."/>
        </authorList>
    </citation>
    <scope>NUCLEOTIDE SEQUENCE [LARGE SCALE GENOMIC DNA]</scope>
    <source>
        <strain evidence="2 3">DSM 7213</strain>
    </source>
</reference>
<dbReference type="RefSeq" id="WP_006520790.1">
    <property type="nucleotide sequence ID" value="NC_021184.1"/>
</dbReference>
<evidence type="ECO:0000313" key="3">
    <source>
        <dbReference type="Proteomes" id="UP000013520"/>
    </source>
</evidence>
<sequence>MGYGFRPGKPGYGPGYFPGFGFGGFLPLLLLFLFFGFPFFGGFYGSKKQK</sequence>
<dbReference type="Proteomes" id="UP000013520">
    <property type="component" value="Chromosome"/>
</dbReference>
<evidence type="ECO:0000256" key="1">
    <source>
        <dbReference type="SAM" id="Phobius"/>
    </source>
</evidence>
<keyword evidence="1" id="KW-0812">Transmembrane</keyword>
<dbReference type="AlphaFoldDB" id="R4KIA7"/>
<dbReference type="KEGG" id="dgi:Desgi_2962"/>
<dbReference type="HOGENOM" id="CLU_3117101_0_0_9"/>
<gene>
    <name evidence="2" type="ORF">Desgi_2962</name>
</gene>
<dbReference type="STRING" id="767817.Desgi_2962"/>
<keyword evidence="3" id="KW-1185">Reference proteome</keyword>
<dbReference type="EMBL" id="CP003273">
    <property type="protein sequence ID" value="AGL02349.1"/>
    <property type="molecule type" value="Genomic_DNA"/>
</dbReference>
<keyword evidence="1" id="KW-1133">Transmembrane helix</keyword>
<accession>R4KIA7</accession>
<organism evidence="2 3">
    <name type="scientific">Desulfoscipio gibsoniae DSM 7213</name>
    <dbReference type="NCBI Taxonomy" id="767817"/>
    <lineage>
        <taxon>Bacteria</taxon>
        <taxon>Bacillati</taxon>
        <taxon>Bacillota</taxon>
        <taxon>Clostridia</taxon>
        <taxon>Eubacteriales</taxon>
        <taxon>Desulfallaceae</taxon>
        <taxon>Desulfoscipio</taxon>
    </lineage>
</organism>
<feature type="transmembrane region" description="Helical" evidence="1">
    <location>
        <begin position="20"/>
        <end position="44"/>
    </location>
</feature>
<protein>
    <submittedName>
        <fullName evidence="2">Uncharacterized protein</fullName>
    </submittedName>
</protein>